<comment type="catalytic activity">
    <reaction evidence="5 6">
        <text>(R)-lactate + a quinone = a quinol + pyruvate</text>
        <dbReference type="Rhea" id="RHEA:51468"/>
        <dbReference type="ChEBI" id="CHEBI:15361"/>
        <dbReference type="ChEBI" id="CHEBI:16004"/>
        <dbReference type="ChEBI" id="CHEBI:24646"/>
        <dbReference type="ChEBI" id="CHEBI:132124"/>
        <dbReference type="EC" id="1.1.5.12"/>
    </reaction>
</comment>
<feature type="binding site" evidence="5 7">
    <location>
        <position position="146"/>
    </location>
    <ligand>
        <name>FAD</name>
        <dbReference type="ChEBI" id="CHEBI:57692"/>
    </ligand>
</feature>
<dbReference type="GO" id="GO:0102029">
    <property type="term" value="F:D-lactate dehydrogenase (quinone) activity"/>
    <property type="evidence" value="ECO:0007669"/>
    <property type="project" value="UniProtKB-EC"/>
</dbReference>
<dbReference type="GO" id="GO:0048038">
    <property type="term" value="F:quinone binding"/>
    <property type="evidence" value="ECO:0007669"/>
    <property type="project" value="UniProtKB-KW"/>
</dbReference>
<dbReference type="InterPro" id="IPR012256">
    <property type="entry name" value="D_lactate_DH"/>
</dbReference>
<dbReference type="PROSITE" id="PS51387">
    <property type="entry name" value="FAD_PCMH"/>
    <property type="match status" value="1"/>
</dbReference>
<comment type="cofactor">
    <cofactor evidence="1 5 6 7">
        <name>FAD</name>
        <dbReference type="ChEBI" id="CHEBI:57692"/>
    </cofactor>
</comment>
<dbReference type="Proteomes" id="UP000018766">
    <property type="component" value="Unassembled WGS sequence"/>
</dbReference>
<keyword evidence="5 6" id="KW-0874">Quinone</keyword>
<dbReference type="PIRSF" id="PIRSF000101">
    <property type="entry name" value="D-lactate_dh"/>
    <property type="match status" value="1"/>
</dbReference>
<keyword evidence="3 5" id="KW-0274">FAD</keyword>
<keyword evidence="5" id="KW-0472">Membrane</keyword>
<dbReference type="Gene3D" id="3.30.43.10">
    <property type="entry name" value="Uridine Diphospho-n-acetylenolpyruvylglucosamine Reductase, domain 2"/>
    <property type="match status" value="2"/>
</dbReference>
<dbReference type="InterPro" id="IPR016172">
    <property type="entry name" value="D-lactate_DH_C-sub1"/>
</dbReference>
<dbReference type="OrthoDB" id="9772552at2"/>
<dbReference type="AlphaFoldDB" id="V8FU44"/>
<evidence type="ECO:0000256" key="4">
    <source>
        <dbReference type="ARBA" id="ARBA00023002"/>
    </source>
</evidence>
<comment type="subcellular location">
    <subcellularLocation>
        <location evidence="5">Cell inner membrane</location>
        <topology evidence="5">Peripheral membrane protein</topology>
        <orientation evidence="5">Cytoplasmic side</orientation>
    </subcellularLocation>
</comment>
<dbReference type="InterPro" id="IPR006094">
    <property type="entry name" value="Oxid_FAD_bind_N"/>
</dbReference>
<dbReference type="Gene3D" id="3.30.70.610">
    <property type="entry name" value="D-lactate dehydrogenase, cap domain, subdomain 1"/>
    <property type="match status" value="2"/>
</dbReference>
<reference evidence="9 10" key="1">
    <citation type="submission" date="2013-11" db="EMBL/GenBank/DDBJ databases">
        <title>Genomic analysis of Pelistega sp. HM-7.</title>
        <authorList>
            <person name="Kumbhare S.V."/>
            <person name="Shetty S.A."/>
            <person name="Sharma O."/>
            <person name="Dhotre D.P."/>
        </authorList>
    </citation>
    <scope>NUCLEOTIDE SEQUENCE [LARGE SCALE GENOMIC DNA]</scope>
    <source>
        <strain evidence="9 10">HM-7</strain>
    </source>
</reference>
<feature type="domain" description="FAD-binding PCMH-type" evidence="8">
    <location>
        <begin position="39"/>
        <end position="209"/>
    </location>
</feature>
<keyword evidence="2 5" id="KW-0285">Flavoprotein</keyword>
<organism evidence="9 10">
    <name type="scientific">Pelistega indica</name>
    <dbReference type="NCBI Taxonomy" id="1414851"/>
    <lineage>
        <taxon>Bacteria</taxon>
        <taxon>Pseudomonadati</taxon>
        <taxon>Pseudomonadota</taxon>
        <taxon>Betaproteobacteria</taxon>
        <taxon>Burkholderiales</taxon>
        <taxon>Alcaligenaceae</taxon>
        <taxon>Pelistega</taxon>
    </lineage>
</organism>
<evidence type="ECO:0000256" key="5">
    <source>
        <dbReference type="HAMAP-Rule" id="MF_02092"/>
    </source>
</evidence>
<dbReference type="InterPro" id="IPR016167">
    <property type="entry name" value="FAD-bd_PCMH_sub1"/>
</dbReference>
<dbReference type="Gene3D" id="3.30.465.10">
    <property type="match status" value="1"/>
</dbReference>
<dbReference type="PANTHER" id="PTHR43716">
    <property type="entry name" value="D-2-HYDROXYGLUTARATE DEHYDROGENASE, MITOCHONDRIAL"/>
    <property type="match status" value="1"/>
</dbReference>
<dbReference type="InterPro" id="IPR016169">
    <property type="entry name" value="FAD-bd_PCMH_sub2"/>
</dbReference>
<dbReference type="Pfam" id="PF01565">
    <property type="entry name" value="FAD_binding_4"/>
    <property type="match status" value="1"/>
</dbReference>
<keyword evidence="5" id="KW-1003">Cell membrane</keyword>
<feature type="binding site" evidence="5 7">
    <location>
        <position position="156"/>
    </location>
    <ligand>
        <name>FAD</name>
        <dbReference type="ChEBI" id="CHEBI:57692"/>
    </ligand>
</feature>
<keyword evidence="5" id="KW-0997">Cell inner membrane</keyword>
<evidence type="ECO:0000313" key="9">
    <source>
        <dbReference type="EMBL" id="ETD66937.1"/>
    </source>
</evidence>
<feature type="binding site" evidence="5 7">
    <location>
        <position position="139"/>
    </location>
    <ligand>
        <name>FAD</name>
        <dbReference type="ChEBI" id="CHEBI:57692"/>
    </ligand>
</feature>
<evidence type="ECO:0000256" key="6">
    <source>
        <dbReference type="PIRNR" id="PIRNR000101"/>
    </source>
</evidence>
<evidence type="ECO:0000313" key="10">
    <source>
        <dbReference type="Proteomes" id="UP000018766"/>
    </source>
</evidence>
<dbReference type="Gene3D" id="3.30.1370.20">
    <property type="entry name" value="D-lactate dehydrogenase, cap domain, subdomain 2"/>
    <property type="match status" value="1"/>
</dbReference>
<evidence type="ECO:0000256" key="2">
    <source>
        <dbReference type="ARBA" id="ARBA00022630"/>
    </source>
</evidence>
<comment type="similarity">
    <text evidence="5">Belongs to the quinone-dependent D-lactate dehydrogenase family.</text>
</comment>
<evidence type="ECO:0000256" key="3">
    <source>
        <dbReference type="ARBA" id="ARBA00022827"/>
    </source>
</evidence>
<dbReference type="InterPro" id="IPR051264">
    <property type="entry name" value="FAD-oxidored/transferase_4"/>
</dbReference>
<feature type="binding site" evidence="5 7">
    <location>
        <begin position="72"/>
        <end position="76"/>
    </location>
    <ligand>
        <name>FAD</name>
        <dbReference type="ChEBI" id="CHEBI:57692"/>
    </ligand>
</feature>
<sequence>MVANEHNELITSLRKIVGDKNVLIDAAQTKLYREGKRYGSGSVLAVVTPGTLIEQWKVLNTVLPDCIVIMQAANTGLTGGSTPFGDDYDRPVVILNTTRLKGIQLINKAEQVVCLPGATLDELEKALAPHSREPHSVIGSSCIGASVLGGICNNSGGALVRRGPAYTELALYARLNEENQLELINHLGINLGESPEEILNALENGTYRPEDIDNDDRKHASDKNYAFDVAQVDEDTPARFNNNPNRLFEASGSAGKVCVFAVRLDTFPKVASEVFYIGSQTQDDLTNIRRYLLKELPRLPIAGEYIHRTAYDIGAEYGKDVFLFIEKFGTNKVPKMFATKTQIDIKLEKIGLKGWSDKCLQFMMKFFPNHLPKRMNDFRDLYQHHLIIRIEKQDVDLVQRYLEDYFKEHTTGNYFLCTAEEGRKAFLHRFAIAGAAIRYRDSHRDEVEDIVALDIALRRNDREWEEELSDELNKDIIHKLYYGHFFCHVFHQDYIIRKGVDPLEMEHKMWVLLDGRGAEYPAEHNVGHLYLAKAALQNHYKRLDPTNSFNVGIGHTSRRRFWGDHKSVAE</sequence>
<dbReference type="InterPro" id="IPR016164">
    <property type="entry name" value="FAD-linked_Oxase-like_C"/>
</dbReference>
<dbReference type="InterPro" id="IPR016166">
    <property type="entry name" value="FAD-bd_PCMH"/>
</dbReference>
<dbReference type="InterPro" id="IPR016173">
    <property type="entry name" value="D-lactate_DH_C-sub2"/>
</dbReference>
<dbReference type="InterPro" id="IPR015409">
    <property type="entry name" value="Lactate_DH_C"/>
</dbReference>
<accession>V8FU44</accession>
<dbReference type="GO" id="GO:0004458">
    <property type="term" value="F:D-lactate dehydrogenase (cytochrome) activity"/>
    <property type="evidence" value="ECO:0007669"/>
    <property type="project" value="UniProtKB-UniRule"/>
</dbReference>
<feature type="binding site" evidence="7">
    <location>
        <position position="254"/>
    </location>
    <ligand>
        <name>FAD</name>
        <dbReference type="ChEBI" id="CHEBI:57692"/>
    </ligand>
</feature>
<dbReference type="GO" id="GO:0071949">
    <property type="term" value="F:FAD binding"/>
    <property type="evidence" value="ECO:0007669"/>
    <property type="project" value="InterPro"/>
</dbReference>
<dbReference type="InterPro" id="IPR036318">
    <property type="entry name" value="FAD-bd_PCMH-like_sf"/>
</dbReference>
<comment type="function">
    <text evidence="5 6">Catalyzes the oxidation of D-lactate to pyruvate.</text>
</comment>
<dbReference type="GO" id="GO:0031234">
    <property type="term" value="C:extrinsic component of cytoplasmic side of plasma membrane"/>
    <property type="evidence" value="ECO:0007669"/>
    <property type="project" value="UniProtKB-UniRule"/>
</dbReference>
<gene>
    <name evidence="5" type="primary">dld</name>
    <name evidence="9" type="ORF">V757_11935</name>
</gene>
<evidence type="ECO:0000256" key="1">
    <source>
        <dbReference type="ARBA" id="ARBA00001974"/>
    </source>
</evidence>
<dbReference type="RefSeq" id="WP_023953141.1">
    <property type="nucleotide sequence ID" value="NZ_AYSV01000131.1"/>
</dbReference>
<dbReference type="GO" id="GO:0006089">
    <property type="term" value="P:lactate metabolic process"/>
    <property type="evidence" value="ECO:0007669"/>
    <property type="project" value="UniProtKB-UniRule"/>
</dbReference>
<proteinExistence type="inferred from homology"/>
<dbReference type="EC" id="1.1.5.12" evidence="5"/>
<keyword evidence="4 5" id="KW-0560">Oxidoreductase</keyword>
<evidence type="ECO:0000256" key="7">
    <source>
        <dbReference type="PIRSR" id="PIRSR000101-1"/>
    </source>
</evidence>
<dbReference type="GO" id="GO:0055085">
    <property type="term" value="P:transmembrane transport"/>
    <property type="evidence" value="ECO:0007669"/>
    <property type="project" value="InterPro"/>
</dbReference>
<keyword evidence="10" id="KW-1185">Reference proteome</keyword>
<dbReference type="PANTHER" id="PTHR43716:SF1">
    <property type="entry name" value="D-2-HYDROXYGLUTARATE DEHYDROGENASE, MITOCHONDRIAL"/>
    <property type="match status" value="1"/>
</dbReference>
<feature type="binding site" evidence="5 7">
    <location>
        <position position="259"/>
    </location>
    <ligand>
        <name>FAD</name>
        <dbReference type="ChEBI" id="CHEBI:57692"/>
    </ligand>
</feature>
<dbReference type="SUPFAM" id="SSF55103">
    <property type="entry name" value="FAD-linked oxidases, C-terminal domain"/>
    <property type="match status" value="1"/>
</dbReference>
<name>V8FU44_9BURK</name>
<dbReference type="EMBL" id="AYSV01000131">
    <property type="protein sequence ID" value="ETD66937.1"/>
    <property type="molecule type" value="Genomic_DNA"/>
</dbReference>
<dbReference type="Pfam" id="PF09330">
    <property type="entry name" value="Lact-deh-memb"/>
    <property type="match status" value="1"/>
</dbReference>
<dbReference type="HAMAP" id="MF_02092">
    <property type="entry name" value="DLDH_Dld"/>
    <property type="match status" value="1"/>
</dbReference>
<evidence type="ECO:0000259" key="8">
    <source>
        <dbReference type="PROSITE" id="PS51387"/>
    </source>
</evidence>
<dbReference type="NCBIfam" id="NF008387">
    <property type="entry name" value="PRK11183.1"/>
    <property type="match status" value="1"/>
</dbReference>
<comment type="caution">
    <text evidence="9">The sequence shown here is derived from an EMBL/GenBank/DDBJ whole genome shotgun (WGS) entry which is preliminary data.</text>
</comment>
<dbReference type="SUPFAM" id="SSF56176">
    <property type="entry name" value="FAD-binding/transporter-associated domain-like"/>
    <property type="match status" value="1"/>
</dbReference>
<feature type="binding site" evidence="5 7">
    <location>
        <begin position="80"/>
        <end position="81"/>
    </location>
    <ligand>
        <name>FAD</name>
        <dbReference type="ChEBI" id="CHEBI:57692"/>
    </ligand>
</feature>
<dbReference type="GO" id="GO:0022904">
    <property type="term" value="P:respiratory electron transport chain"/>
    <property type="evidence" value="ECO:0007669"/>
    <property type="project" value="InterPro"/>
</dbReference>
<protein>
    <recommendedName>
        <fullName evidence="5">Quinone-dependent D-lactate dehydrogenase</fullName>
        <ecNumber evidence="5">1.1.5.12</ecNumber>
    </recommendedName>
    <alternativeName>
        <fullName evidence="5">D-lactate dehydrogenase</fullName>
        <shortName evidence="5">D-LDH</shortName>
    </alternativeName>
</protein>
<dbReference type="PATRIC" id="fig|1414851.3.peg.2485"/>